<proteinExistence type="inferred from homology"/>
<accession>A0A1C3H308</accession>
<dbReference type="InterPro" id="IPR051013">
    <property type="entry name" value="MBL_superfamily_lactonases"/>
</dbReference>
<dbReference type="EMBL" id="FKLO01000023">
    <property type="protein sequence ID" value="SAM58940.1"/>
    <property type="molecule type" value="Genomic_DNA"/>
</dbReference>
<keyword evidence="3" id="KW-0378">Hydrolase</keyword>
<reference evidence="8" key="1">
    <citation type="submission" date="2016-04" db="EMBL/GenBank/DDBJ databases">
        <authorList>
            <person name="Tagini F."/>
        </authorList>
    </citation>
    <scope>NUCLEOTIDE SEQUENCE [LARGE SCALE GENOMIC DNA]</scope>
    <source>
        <strain evidence="8">CHUV0807</strain>
    </source>
</reference>
<dbReference type="Gene3D" id="3.60.15.10">
    <property type="entry name" value="Ribonuclease Z/Hydroxyacylglutathione hydrolase-like"/>
    <property type="match status" value="1"/>
</dbReference>
<dbReference type="Proteomes" id="UP000190837">
    <property type="component" value="Unassembled WGS sequence"/>
</dbReference>
<feature type="domain" description="Metallo-beta-lactamase" evidence="6">
    <location>
        <begin position="74"/>
        <end position="284"/>
    </location>
</feature>
<dbReference type="PANTHER" id="PTHR42978:SF6">
    <property type="entry name" value="QUORUM-QUENCHING LACTONASE YTNP-RELATED"/>
    <property type="match status" value="1"/>
</dbReference>
<dbReference type="GO" id="GO:0016787">
    <property type="term" value="F:hydrolase activity"/>
    <property type="evidence" value="ECO:0007669"/>
    <property type="project" value="UniProtKB-KW"/>
</dbReference>
<keyword evidence="5" id="KW-0732">Signal</keyword>
<evidence type="ECO:0000313" key="7">
    <source>
        <dbReference type="EMBL" id="SAM58940.1"/>
    </source>
</evidence>
<dbReference type="InterPro" id="IPR036866">
    <property type="entry name" value="RibonucZ/Hydroxyglut_hydro"/>
</dbReference>
<dbReference type="PANTHER" id="PTHR42978">
    <property type="entry name" value="QUORUM-QUENCHING LACTONASE YTNP-RELATED-RELATED"/>
    <property type="match status" value="1"/>
</dbReference>
<dbReference type="PROSITE" id="PS51257">
    <property type="entry name" value="PROKAR_LIPOPROTEIN"/>
    <property type="match status" value="1"/>
</dbReference>
<keyword evidence="2" id="KW-0479">Metal-binding</keyword>
<evidence type="ECO:0000259" key="6">
    <source>
        <dbReference type="SMART" id="SM00849"/>
    </source>
</evidence>
<dbReference type="RefSeq" id="WP_079539478.1">
    <property type="nucleotide sequence ID" value="NZ_FKLO01000023.1"/>
</dbReference>
<evidence type="ECO:0000256" key="1">
    <source>
        <dbReference type="ARBA" id="ARBA00007749"/>
    </source>
</evidence>
<organism evidence="7 8">
    <name type="scientific">Cardiobacterium hominis</name>
    <dbReference type="NCBI Taxonomy" id="2718"/>
    <lineage>
        <taxon>Bacteria</taxon>
        <taxon>Pseudomonadati</taxon>
        <taxon>Pseudomonadota</taxon>
        <taxon>Gammaproteobacteria</taxon>
        <taxon>Cardiobacteriales</taxon>
        <taxon>Cardiobacteriaceae</taxon>
        <taxon>Cardiobacterium</taxon>
    </lineage>
</organism>
<name>A0A1C3H308_9GAMM</name>
<feature type="signal peptide" evidence="5">
    <location>
        <begin position="1"/>
        <end position="18"/>
    </location>
</feature>
<feature type="chain" id="PRO_5008674867" evidence="5">
    <location>
        <begin position="19"/>
        <end position="312"/>
    </location>
</feature>
<evidence type="ECO:0000256" key="2">
    <source>
        <dbReference type="ARBA" id="ARBA00022723"/>
    </source>
</evidence>
<dbReference type="SUPFAM" id="SSF56281">
    <property type="entry name" value="Metallo-hydrolase/oxidoreductase"/>
    <property type="match status" value="1"/>
</dbReference>
<protein>
    <submittedName>
        <fullName evidence="7">SoxH protein, homolog</fullName>
    </submittedName>
</protein>
<evidence type="ECO:0000256" key="5">
    <source>
        <dbReference type="SAM" id="SignalP"/>
    </source>
</evidence>
<dbReference type="CDD" id="cd07720">
    <property type="entry name" value="OPHC2-like_MBL-fold"/>
    <property type="match status" value="1"/>
</dbReference>
<evidence type="ECO:0000313" key="8">
    <source>
        <dbReference type="Proteomes" id="UP000190837"/>
    </source>
</evidence>
<evidence type="ECO:0000256" key="3">
    <source>
        <dbReference type="ARBA" id="ARBA00022801"/>
    </source>
</evidence>
<evidence type="ECO:0000256" key="4">
    <source>
        <dbReference type="ARBA" id="ARBA00022833"/>
    </source>
</evidence>
<comment type="similarity">
    <text evidence="1">Belongs to the metallo-beta-lactamase superfamily.</text>
</comment>
<gene>
    <name evidence="7" type="ORF">CHUV0807_0506</name>
</gene>
<dbReference type="InterPro" id="IPR001279">
    <property type="entry name" value="Metallo-B-lactamas"/>
</dbReference>
<sequence>MKKNLLLALALAAACADAAPAYYRQQIGDLRVTALFDGTLHLPRGDIKNIPAEDVAKLLADSSANEDEGGILASVNAFLIERGGEKVLVDSGTADCFASKPDKLGQVPEALAAAGINAADIKNILLTHGHSDHLCGLINADGSAAYPNATVWINAAENRYWHSDTEKAKLPEAVHFLFDQARAALAPYEKAGKLKTFTDGDTLPLAAKAENANGHTIGHSAFRFNNGQGAALLVWGDLVHFPAIQFSRPDASYSFDYDAAAGIASRQRLMQEAAEQHLTVAGAHLPFPGIGRVNKDNDGRAYRWRPVEYTPQ</sequence>
<dbReference type="SMART" id="SM00849">
    <property type="entry name" value="Lactamase_B"/>
    <property type="match status" value="1"/>
</dbReference>
<dbReference type="Pfam" id="PF00753">
    <property type="entry name" value="Lactamase_B"/>
    <property type="match status" value="1"/>
</dbReference>
<dbReference type="AlphaFoldDB" id="A0A1C3H308"/>
<keyword evidence="4" id="KW-0862">Zinc</keyword>
<dbReference type="GO" id="GO:0046872">
    <property type="term" value="F:metal ion binding"/>
    <property type="evidence" value="ECO:0007669"/>
    <property type="project" value="UniProtKB-KW"/>
</dbReference>